<sequence>MSIKGAIKDVSKMDDILTPKEVEKKYSWSYSTWRRRREECLVSPYKDAIVMESQRRCHVKAKRFEEFLDWKSQQIYDEQFGLV</sequence>
<comment type="caution">
    <text evidence="1">The sequence shown here is derived from an EMBL/GenBank/DDBJ whole genome shotgun (WGS) entry which is preliminary data.</text>
</comment>
<gene>
    <name evidence="1" type="ORF">QP354_01760</name>
</gene>
<dbReference type="EMBL" id="JASOLY010000002">
    <property type="protein sequence ID" value="MDK6867804.1"/>
    <property type="molecule type" value="Genomic_DNA"/>
</dbReference>
<proteinExistence type="predicted"/>
<reference evidence="1" key="1">
    <citation type="submission" date="2023-05" db="EMBL/GenBank/DDBJ databases">
        <title>Cataloging the Phylogenetic Diversity of Human Bladder Bacteria.</title>
        <authorList>
            <person name="Du J."/>
        </authorList>
    </citation>
    <scope>NUCLEOTIDE SEQUENCE</scope>
    <source>
        <strain evidence="1">UMB6975B</strain>
    </source>
</reference>
<organism evidence="1 2">
    <name type="scientific">Lactobacillus paragasseri</name>
    <dbReference type="NCBI Taxonomy" id="2107999"/>
    <lineage>
        <taxon>Bacteria</taxon>
        <taxon>Bacillati</taxon>
        <taxon>Bacillota</taxon>
        <taxon>Bacilli</taxon>
        <taxon>Lactobacillales</taxon>
        <taxon>Lactobacillaceae</taxon>
        <taxon>Lactobacillus</taxon>
    </lineage>
</organism>
<accession>A0AAV3VB13</accession>
<evidence type="ECO:0000313" key="2">
    <source>
        <dbReference type="Proteomes" id="UP001232113"/>
    </source>
</evidence>
<evidence type="ECO:0000313" key="1">
    <source>
        <dbReference type="EMBL" id="MDK6867804.1"/>
    </source>
</evidence>
<dbReference type="AlphaFoldDB" id="A0AAV3VB13"/>
<dbReference type="RefSeq" id="WP_020807565.1">
    <property type="nucleotide sequence ID" value="NZ_BEXI01000001.1"/>
</dbReference>
<protein>
    <recommendedName>
        <fullName evidence="3">DNA-binding protein</fullName>
    </recommendedName>
</protein>
<name>A0AAV3VB13_9LACO</name>
<dbReference type="Proteomes" id="UP001232113">
    <property type="component" value="Unassembled WGS sequence"/>
</dbReference>
<evidence type="ECO:0008006" key="3">
    <source>
        <dbReference type="Google" id="ProtNLM"/>
    </source>
</evidence>